<sequence>MTDNYPFQAIQIATGRKLCKWLVGCVLVLVASGLAVELLRTTTAEAQVTSASQSNRMLAVAGQITPDTYGLYIVDLENSIITVYGLMPGKPRKFKLMAARNFAYDIQLDEYNTEPSPNEIKRLVLQGRSIAAPPKKRNGARE</sequence>
<keyword evidence="1" id="KW-1133">Transmembrane helix</keyword>
<accession>A0A0F8XVH2</accession>
<keyword evidence="1" id="KW-0472">Membrane</keyword>
<reference evidence="2" key="1">
    <citation type="journal article" date="2015" name="Nature">
        <title>Complex archaea that bridge the gap between prokaryotes and eukaryotes.</title>
        <authorList>
            <person name="Spang A."/>
            <person name="Saw J.H."/>
            <person name="Jorgensen S.L."/>
            <person name="Zaremba-Niedzwiedzka K."/>
            <person name="Martijn J."/>
            <person name="Lind A.E."/>
            <person name="van Eijk R."/>
            <person name="Schleper C."/>
            <person name="Guy L."/>
            <person name="Ettema T.J."/>
        </authorList>
    </citation>
    <scope>NUCLEOTIDE SEQUENCE</scope>
</reference>
<dbReference type="EMBL" id="LAZR01056939">
    <property type="protein sequence ID" value="KKK73102.1"/>
    <property type="molecule type" value="Genomic_DNA"/>
</dbReference>
<dbReference type="AlphaFoldDB" id="A0A0F8XVH2"/>
<evidence type="ECO:0000256" key="1">
    <source>
        <dbReference type="SAM" id="Phobius"/>
    </source>
</evidence>
<evidence type="ECO:0000313" key="2">
    <source>
        <dbReference type="EMBL" id="KKK73102.1"/>
    </source>
</evidence>
<comment type="caution">
    <text evidence="2">The sequence shown here is derived from an EMBL/GenBank/DDBJ whole genome shotgun (WGS) entry which is preliminary data.</text>
</comment>
<gene>
    <name evidence="2" type="ORF">LCGC14_2897200</name>
</gene>
<name>A0A0F8XVH2_9ZZZZ</name>
<organism evidence="2">
    <name type="scientific">marine sediment metagenome</name>
    <dbReference type="NCBI Taxonomy" id="412755"/>
    <lineage>
        <taxon>unclassified sequences</taxon>
        <taxon>metagenomes</taxon>
        <taxon>ecological metagenomes</taxon>
    </lineage>
</organism>
<protein>
    <submittedName>
        <fullName evidence="2">Uncharacterized protein</fullName>
    </submittedName>
</protein>
<feature type="transmembrane region" description="Helical" evidence="1">
    <location>
        <begin position="21"/>
        <end position="39"/>
    </location>
</feature>
<keyword evidence="1" id="KW-0812">Transmembrane</keyword>
<proteinExistence type="predicted"/>